<evidence type="ECO:0000313" key="4">
    <source>
        <dbReference type="Proteomes" id="UP000298438"/>
    </source>
</evidence>
<dbReference type="OrthoDB" id="8753759at2"/>
<gene>
    <name evidence="3" type="ORF">E4L96_18920</name>
</gene>
<dbReference type="InterPro" id="IPR013424">
    <property type="entry name" value="Ice-binding_C"/>
</dbReference>
<keyword evidence="1" id="KW-0732">Signal</keyword>
<dbReference type="RefSeq" id="WP_135208772.1">
    <property type="nucleotide sequence ID" value="NZ_SPVF01000243.1"/>
</dbReference>
<evidence type="ECO:0000259" key="2">
    <source>
        <dbReference type="Pfam" id="PF07589"/>
    </source>
</evidence>
<feature type="domain" description="Ice-binding protein C-terminal" evidence="2">
    <location>
        <begin position="229"/>
        <end position="252"/>
    </location>
</feature>
<dbReference type="Proteomes" id="UP000298438">
    <property type="component" value="Unassembled WGS sequence"/>
</dbReference>
<evidence type="ECO:0000256" key="1">
    <source>
        <dbReference type="SAM" id="SignalP"/>
    </source>
</evidence>
<proteinExistence type="predicted"/>
<name>A0A4Y9RXT3_9BURK</name>
<keyword evidence="4" id="KW-1185">Reference proteome</keyword>
<dbReference type="EMBL" id="SPVF01000243">
    <property type="protein sequence ID" value="TFW13960.1"/>
    <property type="molecule type" value="Genomic_DNA"/>
</dbReference>
<dbReference type="AlphaFoldDB" id="A0A4Y9RXT3"/>
<feature type="chain" id="PRO_5021445638" evidence="1">
    <location>
        <begin position="35"/>
        <end position="255"/>
    </location>
</feature>
<evidence type="ECO:0000313" key="3">
    <source>
        <dbReference type="EMBL" id="TFW13960.1"/>
    </source>
</evidence>
<comment type="caution">
    <text evidence="3">The sequence shown here is derived from an EMBL/GenBank/DDBJ whole genome shotgun (WGS) entry which is preliminary data.</text>
</comment>
<dbReference type="NCBIfam" id="TIGR02595">
    <property type="entry name" value="PEP_CTERM"/>
    <property type="match status" value="1"/>
</dbReference>
<feature type="signal peptide" evidence="1">
    <location>
        <begin position="1"/>
        <end position="34"/>
    </location>
</feature>
<organism evidence="3 4">
    <name type="scientific">Zemynaea arenosa</name>
    <dbReference type="NCBI Taxonomy" id="2561931"/>
    <lineage>
        <taxon>Bacteria</taxon>
        <taxon>Pseudomonadati</taxon>
        <taxon>Pseudomonadota</taxon>
        <taxon>Betaproteobacteria</taxon>
        <taxon>Burkholderiales</taxon>
        <taxon>Oxalobacteraceae</taxon>
        <taxon>Telluria group</taxon>
        <taxon>Zemynaea</taxon>
    </lineage>
</organism>
<accession>A0A4Y9RXT3</accession>
<dbReference type="NCBIfam" id="NF038120">
    <property type="entry name" value="PEP_CTERM_QFxxD"/>
    <property type="match status" value="1"/>
</dbReference>
<reference evidence="3 4" key="1">
    <citation type="submission" date="2019-03" db="EMBL/GenBank/DDBJ databases">
        <title>Draft Genome Sequence of Massilia arenosa sp. nov., a Novel Massilia Species Isolated from a Sandy-loam Maize Soil.</title>
        <authorList>
            <person name="Raths R."/>
            <person name="Peta V."/>
            <person name="Bucking H."/>
        </authorList>
    </citation>
    <scope>NUCLEOTIDE SEQUENCE [LARGE SCALE GENOMIC DNA]</scope>
    <source>
        <strain evidence="3 4">MC02</strain>
    </source>
</reference>
<protein>
    <submittedName>
        <fullName evidence="3">PEP-CTERM sorting domain-containing protein</fullName>
    </submittedName>
</protein>
<sequence length="255" mass="26211">MKRKTPLSGLSGLARCALAGGVLAATAALTPAHAGTVTLGFESHTNNFTYNGSVQDTYFSEGAYKYGLFSAAAGAAEGDWTGLFMDGTDLGTCVSGQCPTNNSSTFLAAFNDSVFDLFNADGGQFMLSALDASFIGDINGVYPSTAGYLRLQGIKADGSYNLIDLPLFGPTGGAFGFASYNLSGTAFGQAKYAEVYAFAFACTTSSSASCTALSSDRGQFALDNLRINTVPEPASLAVLGLGAAALFAARRRRAA</sequence>
<dbReference type="Pfam" id="PF07589">
    <property type="entry name" value="PEP-CTERM"/>
    <property type="match status" value="1"/>
</dbReference>